<sequence>MCICYLLLGGYNYLYTGSHPNAYPPELHFEKSATKFTDKKQGYPVVRETSADGAAYIIPEIEEDYTNNLSARKFKAASNFYDFSDSFVLIHHYSRFKSTRPYYKLLTSKYITQRVLRI</sequence>
<dbReference type="STRING" id="1703345.A3860_08165"/>
<proteinExistence type="predicted"/>
<dbReference type="AlphaFoldDB" id="A0A1V9FIT9"/>
<dbReference type="EMBL" id="LVYD01000102">
    <property type="protein sequence ID" value="OQP58283.1"/>
    <property type="molecule type" value="Genomic_DNA"/>
</dbReference>
<accession>A0A1V9FIT9</accession>
<gene>
    <name evidence="1" type="ORF">A3860_08165</name>
</gene>
<protein>
    <submittedName>
        <fullName evidence="1">Uncharacterized protein</fullName>
    </submittedName>
</protein>
<evidence type="ECO:0000313" key="1">
    <source>
        <dbReference type="EMBL" id="OQP58283.1"/>
    </source>
</evidence>
<comment type="caution">
    <text evidence="1">The sequence shown here is derived from an EMBL/GenBank/DDBJ whole genome shotgun (WGS) entry which is preliminary data.</text>
</comment>
<evidence type="ECO:0000313" key="2">
    <source>
        <dbReference type="Proteomes" id="UP000192796"/>
    </source>
</evidence>
<keyword evidence="2" id="KW-1185">Reference proteome</keyword>
<reference evidence="1 2" key="1">
    <citation type="submission" date="2016-03" db="EMBL/GenBank/DDBJ databases">
        <title>Niastella vici sp. nov., isolated from farmland soil.</title>
        <authorList>
            <person name="Chen L."/>
            <person name="Wang D."/>
            <person name="Yang S."/>
            <person name="Wang G."/>
        </authorList>
    </citation>
    <scope>NUCLEOTIDE SEQUENCE [LARGE SCALE GENOMIC DNA]</scope>
    <source>
        <strain evidence="1 2">DJ57</strain>
    </source>
</reference>
<name>A0A1V9FIT9_9BACT</name>
<organism evidence="1 2">
    <name type="scientific">Niastella vici</name>
    <dbReference type="NCBI Taxonomy" id="1703345"/>
    <lineage>
        <taxon>Bacteria</taxon>
        <taxon>Pseudomonadati</taxon>
        <taxon>Bacteroidota</taxon>
        <taxon>Chitinophagia</taxon>
        <taxon>Chitinophagales</taxon>
        <taxon>Chitinophagaceae</taxon>
        <taxon>Niastella</taxon>
    </lineage>
</organism>
<dbReference type="Proteomes" id="UP000192796">
    <property type="component" value="Unassembled WGS sequence"/>
</dbReference>